<dbReference type="Gene3D" id="3.30.70.100">
    <property type="match status" value="1"/>
</dbReference>
<evidence type="ECO:0000313" key="3">
    <source>
        <dbReference type="Proteomes" id="UP001325479"/>
    </source>
</evidence>
<evidence type="ECO:0000259" key="1">
    <source>
        <dbReference type="Pfam" id="PF07045"/>
    </source>
</evidence>
<dbReference type="RefSeq" id="WP_114815159.1">
    <property type="nucleotide sequence ID" value="NZ_CP139965.1"/>
</dbReference>
<accession>A0ABZ0WQF1</accession>
<protein>
    <submittedName>
        <fullName evidence="2">DUF1330 domain-containing protein</fullName>
    </submittedName>
</protein>
<dbReference type="EMBL" id="CP139965">
    <property type="protein sequence ID" value="WQD79503.1"/>
    <property type="molecule type" value="Genomic_DNA"/>
</dbReference>
<feature type="domain" description="DUF1330" evidence="1">
    <location>
        <begin position="3"/>
        <end position="95"/>
    </location>
</feature>
<dbReference type="InterPro" id="IPR011008">
    <property type="entry name" value="Dimeric_a/b-barrel"/>
</dbReference>
<dbReference type="Proteomes" id="UP001325479">
    <property type="component" value="Chromosome"/>
</dbReference>
<dbReference type="InterPro" id="IPR010753">
    <property type="entry name" value="DUF1330"/>
</dbReference>
<reference evidence="2 3" key="1">
    <citation type="submission" date="2023-12" db="EMBL/GenBank/DDBJ databases">
        <title>Genome sequencing and assembly of bacterial species from a model synthetic community.</title>
        <authorList>
            <person name="Hogle S.L."/>
        </authorList>
    </citation>
    <scope>NUCLEOTIDE SEQUENCE [LARGE SCALE GENOMIC DNA]</scope>
    <source>
        <strain evidence="2 3">HAMBI 2494</strain>
    </source>
</reference>
<evidence type="ECO:0000313" key="2">
    <source>
        <dbReference type="EMBL" id="WQD79503.1"/>
    </source>
</evidence>
<dbReference type="PANTHER" id="PTHR41521:SF4">
    <property type="entry name" value="BLR0684 PROTEIN"/>
    <property type="match status" value="1"/>
</dbReference>
<dbReference type="PANTHER" id="PTHR41521">
    <property type="match status" value="1"/>
</dbReference>
<dbReference type="Pfam" id="PF07045">
    <property type="entry name" value="DUF1330"/>
    <property type="match status" value="1"/>
</dbReference>
<dbReference type="SUPFAM" id="SSF54909">
    <property type="entry name" value="Dimeric alpha+beta barrel"/>
    <property type="match status" value="1"/>
</dbReference>
<proteinExistence type="predicted"/>
<sequence length="97" mass="10824">MATYIVFTRESTQDQGELDTYMKKVGETFKGHPIKVLAAYGPQQVLEGDAPEGVVIVEFPDTQAARAWYDSPAYQEVAQHRFKGSRYRAVLVEGVKG</sequence>
<organism evidence="2 3">
    <name type="scientific">Paraburkholderia kururiensis</name>
    <dbReference type="NCBI Taxonomy" id="984307"/>
    <lineage>
        <taxon>Bacteria</taxon>
        <taxon>Pseudomonadati</taxon>
        <taxon>Pseudomonadota</taxon>
        <taxon>Betaproteobacteria</taxon>
        <taxon>Burkholderiales</taxon>
        <taxon>Burkholderiaceae</taxon>
        <taxon>Paraburkholderia</taxon>
    </lineage>
</organism>
<keyword evidence="3" id="KW-1185">Reference proteome</keyword>
<name>A0ABZ0WQF1_9BURK</name>
<gene>
    <name evidence="2" type="ORF">U0042_07370</name>
</gene>